<dbReference type="InterPro" id="IPR032508">
    <property type="entry name" value="FecR_C"/>
</dbReference>
<feature type="domain" description="FecR protein" evidence="2">
    <location>
        <begin position="115"/>
        <end position="207"/>
    </location>
</feature>
<reference evidence="5" key="1">
    <citation type="journal article" date="2019" name="Int. J. Syst. Evol. Microbiol.">
        <title>The Global Catalogue of Microorganisms (GCM) 10K type strain sequencing project: providing services to taxonomists for standard genome sequencing and annotation.</title>
        <authorList>
            <consortium name="The Broad Institute Genomics Platform"/>
            <consortium name="The Broad Institute Genome Sequencing Center for Infectious Disease"/>
            <person name="Wu L."/>
            <person name="Ma J."/>
        </authorList>
    </citation>
    <scope>NUCLEOTIDE SEQUENCE [LARGE SCALE GENOMIC DNA]</scope>
    <source>
        <strain evidence="5">JCM 17626</strain>
    </source>
</reference>
<evidence type="ECO:0000313" key="4">
    <source>
        <dbReference type="EMBL" id="GAA4208902.1"/>
    </source>
</evidence>
<gene>
    <name evidence="4" type="ORF">GCM10022289_33490</name>
</gene>
<keyword evidence="5" id="KW-1185">Reference proteome</keyword>
<feature type="domain" description="Protein FecR C-terminal" evidence="3">
    <location>
        <begin position="251"/>
        <end position="318"/>
    </location>
</feature>
<dbReference type="InterPro" id="IPR012373">
    <property type="entry name" value="Ferrdict_sens_TM"/>
</dbReference>
<dbReference type="Proteomes" id="UP001501772">
    <property type="component" value="Unassembled WGS sequence"/>
</dbReference>
<dbReference type="Pfam" id="PF16344">
    <property type="entry name" value="FecR_C"/>
    <property type="match status" value="1"/>
</dbReference>
<dbReference type="PANTHER" id="PTHR30273:SF2">
    <property type="entry name" value="PROTEIN FECR"/>
    <property type="match status" value="1"/>
</dbReference>
<keyword evidence="1" id="KW-1133">Transmembrane helix</keyword>
<dbReference type="Gene3D" id="2.60.120.1440">
    <property type="match status" value="1"/>
</dbReference>
<evidence type="ECO:0000313" key="5">
    <source>
        <dbReference type="Proteomes" id="UP001501772"/>
    </source>
</evidence>
<keyword evidence="1" id="KW-0812">Transmembrane</keyword>
<dbReference type="PIRSF" id="PIRSF018266">
    <property type="entry name" value="FecR"/>
    <property type="match status" value="1"/>
</dbReference>
<dbReference type="Gene3D" id="3.55.50.30">
    <property type="match status" value="1"/>
</dbReference>
<accession>A0ABP8BKC6</accession>
<comment type="caution">
    <text evidence="4">The sequence shown here is derived from an EMBL/GenBank/DDBJ whole genome shotgun (WGS) entry which is preliminary data.</text>
</comment>
<feature type="transmembrane region" description="Helical" evidence="1">
    <location>
        <begin position="84"/>
        <end position="104"/>
    </location>
</feature>
<evidence type="ECO:0000259" key="2">
    <source>
        <dbReference type="Pfam" id="PF04773"/>
    </source>
</evidence>
<sequence>MLNQPEYLDLIIRYLNNPQDESLRAAIKSYRSASAEHENYFLEIERVWVLSAKSATINDTDIKQAETNFKRELKKRTHKSANGFAWFRNIAAGLVLLGAGYWLYNISSEPTYLIIKTGDNQKDSVLLVDGSKVTLAENSVVKYPQKFAASSREISLIHGKAFFKIAKDPKHPFSVLMGESKVKVLGTSFNINYQKGKIDLDVKTGRVLFSPYSNGTSSILIAGQALSYNISNKELTTRISQNADSWFTNELIFVDTPLEDVCKQLSNYYQKNIRLETNQPLVKKFNATFKGNSLAEVLAVLKETYGFKITTNKDTITLKAPIN</sequence>
<dbReference type="PANTHER" id="PTHR30273">
    <property type="entry name" value="PERIPLASMIC SIGNAL SENSOR AND SIGMA FACTOR ACTIVATOR FECR-RELATED"/>
    <property type="match status" value="1"/>
</dbReference>
<organism evidence="4 5">
    <name type="scientific">Pedobacter jeongneungensis</name>
    <dbReference type="NCBI Taxonomy" id="947309"/>
    <lineage>
        <taxon>Bacteria</taxon>
        <taxon>Pseudomonadati</taxon>
        <taxon>Bacteroidota</taxon>
        <taxon>Sphingobacteriia</taxon>
        <taxon>Sphingobacteriales</taxon>
        <taxon>Sphingobacteriaceae</taxon>
        <taxon>Pedobacter</taxon>
    </lineage>
</organism>
<dbReference type="EMBL" id="BAABBY010000008">
    <property type="protein sequence ID" value="GAA4208902.1"/>
    <property type="molecule type" value="Genomic_DNA"/>
</dbReference>
<evidence type="ECO:0000256" key="1">
    <source>
        <dbReference type="SAM" id="Phobius"/>
    </source>
</evidence>
<evidence type="ECO:0000259" key="3">
    <source>
        <dbReference type="Pfam" id="PF16344"/>
    </source>
</evidence>
<name>A0ABP8BKC6_9SPHI</name>
<keyword evidence="1" id="KW-0472">Membrane</keyword>
<dbReference type="RefSeq" id="WP_344852587.1">
    <property type="nucleotide sequence ID" value="NZ_BAABBY010000008.1"/>
</dbReference>
<dbReference type="Pfam" id="PF04773">
    <property type="entry name" value="FecR"/>
    <property type="match status" value="1"/>
</dbReference>
<proteinExistence type="predicted"/>
<dbReference type="InterPro" id="IPR006860">
    <property type="entry name" value="FecR"/>
</dbReference>
<protein>
    <recommendedName>
        <fullName evidence="6">FecR family protein</fullName>
    </recommendedName>
</protein>
<evidence type="ECO:0008006" key="6">
    <source>
        <dbReference type="Google" id="ProtNLM"/>
    </source>
</evidence>